<gene>
    <name evidence="1" type="ORF">QAD02_020929</name>
</gene>
<name>A0ACC2PQP8_9HYME</name>
<proteinExistence type="predicted"/>
<dbReference type="EMBL" id="CM056741">
    <property type="protein sequence ID" value="KAJ8685136.1"/>
    <property type="molecule type" value="Genomic_DNA"/>
</dbReference>
<evidence type="ECO:0000313" key="2">
    <source>
        <dbReference type="Proteomes" id="UP001239111"/>
    </source>
</evidence>
<evidence type="ECO:0000313" key="1">
    <source>
        <dbReference type="EMBL" id="KAJ8685136.1"/>
    </source>
</evidence>
<protein>
    <submittedName>
        <fullName evidence="1">Uncharacterized protein</fullName>
    </submittedName>
</protein>
<keyword evidence="2" id="KW-1185">Reference proteome</keyword>
<sequence>MYPVAIRTEYAECLMFGKMFMSYINSNSSAHFLTSSALQGTSVSTFLQPADDLQGPKDWADIMICVSHLVMGRETDVRSTKRMTEILSVSMIEISNPSLSRLNESHTIGNVL</sequence>
<reference evidence="1" key="1">
    <citation type="submission" date="2023-04" db="EMBL/GenBank/DDBJ databases">
        <title>A chromosome-level genome assembly of the parasitoid wasp Eretmocerus hayati.</title>
        <authorList>
            <person name="Zhong Y."/>
            <person name="Liu S."/>
            <person name="Liu Y."/>
        </authorList>
    </citation>
    <scope>NUCLEOTIDE SEQUENCE</scope>
    <source>
        <strain evidence="1">ZJU_SS_LIU_2023</strain>
    </source>
</reference>
<accession>A0ACC2PQP8</accession>
<comment type="caution">
    <text evidence="1">The sequence shown here is derived from an EMBL/GenBank/DDBJ whole genome shotgun (WGS) entry which is preliminary data.</text>
</comment>
<dbReference type="Proteomes" id="UP001239111">
    <property type="component" value="Chromosome 1"/>
</dbReference>
<organism evidence="1 2">
    <name type="scientific">Eretmocerus hayati</name>
    <dbReference type="NCBI Taxonomy" id="131215"/>
    <lineage>
        <taxon>Eukaryota</taxon>
        <taxon>Metazoa</taxon>
        <taxon>Ecdysozoa</taxon>
        <taxon>Arthropoda</taxon>
        <taxon>Hexapoda</taxon>
        <taxon>Insecta</taxon>
        <taxon>Pterygota</taxon>
        <taxon>Neoptera</taxon>
        <taxon>Endopterygota</taxon>
        <taxon>Hymenoptera</taxon>
        <taxon>Apocrita</taxon>
        <taxon>Proctotrupomorpha</taxon>
        <taxon>Chalcidoidea</taxon>
        <taxon>Aphelinidae</taxon>
        <taxon>Aphelininae</taxon>
        <taxon>Eretmocerus</taxon>
    </lineage>
</organism>